<comment type="subunit">
    <text evidence="5">Part of the 50S ribosomal subunit.</text>
</comment>
<dbReference type="InterPro" id="IPR057264">
    <property type="entry name" value="Ribosomal_uL24_C"/>
</dbReference>
<dbReference type="PANTHER" id="PTHR12903">
    <property type="entry name" value="MITOCHONDRIAL RIBOSOMAL PROTEIN L24"/>
    <property type="match status" value="1"/>
</dbReference>
<dbReference type="InterPro" id="IPR041988">
    <property type="entry name" value="Ribosomal_uL24_KOW"/>
</dbReference>
<organism evidence="7">
    <name type="scientific">uncultured Microgenomates bacterium Rifle_16ft_4_minimus_22956</name>
    <dbReference type="NCBI Taxonomy" id="1665109"/>
    <lineage>
        <taxon>Bacteria</taxon>
        <taxon>Candidatus Microgenomatota</taxon>
        <taxon>environmental samples</taxon>
    </lineage>
</organism>
<evidence type="ECO:0000256" key="3">
    <source>
        <dbReference type="ARBA" id="ARBA00023274"/>
    </source>
</evidence>
<evidence type="ECO:0000256" key="1">
    <source>
        <dbReference type="ARBA" id="ARBA00010618"/>
    </source>
</evidence>
<evidence type="ECO:0000256" key="2">
    <source>
        <dbReference type="ARBA" id="ARBA00022980"/>
    </source>
</evidence>
<comment type="similarity">
    <text evidence="1 5">Belongs to the universal ribosomal protein uL24 family.</text>
</comment>
<dbReference type="GO" id="GO:0005840">
    <property type="term" value="C:ribosome"/>
    <property type="evidence" value="ECO:0007669"/>
    <property type="project" value="UniProtKB-KW"/>
</dbReference>
<dbReference type="SMART" id="SM00739">
    <property type="entry name" value="KOW"/>
    <property type="match status" value="1"/>
</dbReference>
<dbReference type="AlphaFoldDB" id="A0A0H4T5F0"/>
<evidence type="ECO:0000256" key="4">
    <source>
        <dbReference type="ARBA" id="ARBA00035206"/>
    </source>
</evidence>
<dbReference type="InterPro" id="IPR003256">
    <property type="entry name" value="Ribosomal_uL24"/>
</dbReference>
<keyword evidence="3 5" id="KW-0687">Ribonucleoprotein</keyword>
<proteinExistence type="inferred from homology"/>
<keyword evidence="5" id="KW-0694">RNA-binding</keyword>
<dbReference type="GO" id="GO:0003735">
    <property type="term" value="F:structural constituent of ribosome"/>
    <property type="evidence" value="ECO:0007669"/>
    <property type="project" value="InterPro"/>
</dbReference>
<dbReference type="GO" id="GO:0019843">
    <property type="term" value="F:rRNA binding"/>
    <property type="evidence" value="ECO:0007669"/>
    <property type="project" value="UniProtKB-UniRule"/>
</dbReference>
<comment type="function">
    <text evidence="5">One of the proteins that surrounds the polypeptide exit tunnel on the outside of the subunit.</text>
</comment>
<protein>
    <recommendedName>
        <fullName evidence="4 5">Large ribosomal subunit protein uL24</fullName>
    </recommendedName>
</protein>
<dbReference type="CDD" id="cd06089">
    <property type="entry name" value="KOW_RPL26"/>
    <property type="match status" value="1"/>
</dbReference>
<evidence type="ECO:0000313" key="7">
    <source>
        <dbReference type="EMBL" id="AKQ01667.1"/>
    </source>
</evidence>
<comment type="function">
    <text evidence="5">One of two assembly initiator proteins, it binds directly to the 5'-end of the 23S rRNA, where it nucleates assembly of the 50S subunit.</text>
</comment>
<reference evidence="7" key="1">
    <citation type="journal article" date="2015" name="ISME J.">
        <title>Aquifer environment selects for microbial species cohorts in sediment and groundwater.</title>
        <authorList>
            <person name="Hug L.A."/>
            <person name="Thomas B.C."/>
            <person name="Brown C.T."/>
            <person name="Frischkorn K.R."/>
            <person name="Williams K.H."/>
            <person name="Tringe S.G."/>
            <person name="Banfield J.F."/>
        </authorList>
    </citation>
    <scope>NUCLEOTIDE SEQUENCE</scope>
</reference>
<sequence>MVLKLKKGDEILITAGKDKGKRGKIEKVFPKRASVLVPGLNVYKKHMKKRDEQNPGGIISFSRPLVVGNVSLICPKCGKQTRIGYSLEKNKKKFRICRKCKAKI</sequence>
<dbReference type="GO" id="GO:1990904">
    <property type="term" value="C:ribonucleoprotein complex"/>
    <property type="evidence" value="ECO:0007669"/>
    <property type="project" value="UniProtKB-KW"/>
</dbReference>
<dbReference type="InterPro" id="IPR014722">
    <property type="entry name" value="Rib_uL2_dom2"/>
</dbReference>
<keyword evidence="2 5" id="KW-0689">Ribosomal protein</keyword>
<dbReference type="GO" id="GO:0006412">
    <property type="term" value="P:translation"/>
    <property type="evidence" value="ECO:0007669"/>
    <property type="project" value="UniProtKB-UniRule"/>
</dbReference>
<gene>
    <name evidence="5 7" type="primary">rplX</name>
</gene>
<keyword evidence="5" id="KW-0699">rRNA-binding</keyword>
<dbReference type="InterPro" id="IPR008991">
    <property type="entry name" value="Translation_prot_SH3-like_sf"/>
</dbReference>
<name>A0A0H4T5F0_9BACT</name>
<evidence type="ECO:0000259" key="6">
    <source>
        <dbReference type="SMART" id="SM00739"/>
    </source>
</evidence>
<evidence type="ECO:0000256" key="5">
    <source>
        <dbReference type="HAMAP-Rule" id="MF_01326"/>
    </source>
</evidence>
<dbReference type="HAMAP" id="MF_01326_B">
    <property type="entry name" value="Ribosomal_uL24_B"/>
    <property type="match status" value="1"/>
</dbReference>
<dbReference type="SUPFAM" id="SSF50104">
    <property type="entry name" value="Translation proteins SH3-like domain"/>
    <property type="match status" value="1"/>
</dbReference>
<feature type="domain" description="KOW" evidence="6">
    <location>
        <begin position="4"/>
        <end position="31"/>
    </location>
</feature>
<dbReference type="Gene3D" id="2.30.30.30">
    <property type="match status" value="1"/>
</dbReference>
<dbReference type="NCBIfam" id="TIGR01079">
    <property type="entry name" value="rplX_bact"/>
    <property type="match status" value="1"/>
</dbReference>
<dbReference type="Pfam" id="PF00467">
    <property type="entry name" value="KOW"/>
    <property type="match status" value="1"/>
</dbReference>
<dbReference type="Pfam" id="PF17136">
    <property type="entry name" value="ribosomal_L24"/>
    <property type="match status" value="1"/>
</dbReference>
<accession>A0A0H4T5F0</accession>
<dbReference type="InterPro" id="IPR005824">
    <property type="entry name" value="KOW"/>
</dbReference>
<dbReference type="EMBL" id="KT006974">
    <property type="protein sequence ID" value="AKQ01667.1"/>
    <property type="molecule type" value="Genomic_DNA"/>
</dbReference>